<evidence type="ECO:0000256" key="4">
    <source>
        <dbReference type="ARBA" id="ARBA00036539"/>
    </source>
</evidence>
<organism evidence="6 7">
    <name type="scientific">Taphrina deformans (strain PYCC 5710 / ATCC 11124 / CBS 356.35 / IMI 108563 / JCM 9778 / NBRC 8474)</name>
    <name type="common">Peach leaf curl fungus</name>
    <name type="synonym">Lalaria deformans</name>
    <dbReference type="NCBI Taxonomy" id="1097556"/>
    <lineage>
        <taxon>Eukaryota</taxon>
        <taxon>Fungi</taxon>
        <taxon>Dikarya</taxon>
        <taxon>Ascomycota</taxon>
        <taxon>Taphrinomycotina</taxon>
        <taxon>Taphrinomycetes</taxon>
        <taxon>Taphrinales</taxon>
        <taxon>Taphrinaceae</taxon>
        <taxon>Taphrina</taxon>
    </lineage>
</organism>
<dbReference type="GO" id="GO:0009396">
    <property type="term" value="P:folic acid-containing compound biosynthetic process"/>
    <property type="evidence" value="ECO:0007669"/>
    <property type="project" value="TreeGrafter"/>
</dbReference>
<accession>R4XBH3</accession>
<reference evidence="6 7" key="1">
    <citation type="journal article" date="2013" name="MBio">
        <title>Genome sequencing of the plant pathogen Taphrina deformans, the causal agent of peach leaf curl.</title>
        <authorList>
            <person name="Cisse O.H."/>
            <person name="Almeida J.M.G.C.F."/>
            <person name="Fonseca A."/>
            <person name="Kumar A.A."/>
            <person name="Salojaervi J."/>
            <person name="Overmyer K."/>
            <person name="Hauser P.M."/>
            <person name="Pagni M."/>
        </authorList>
    </citation>
    <scope>NUCLEOTIDE SEQUENCE [LARGE SCALE GENOMIC DNA]</scope>
    <source>
        <strain evidence="7">PYCC 5710 / ATCC 11124 / CBS 356.35 / IMI 108563 / JCM 9778 / NBRC 8474</strain>
    </source>
</reference>
<dbReference type="InterPro" id="IPR002698">
    <property type="entry name" value="FTHF_cligase"/>
</dbReference>
<dbReference type="PANTHER" id="PTHR23407">
    <property type="entry name" value="ATPASE INHIBITOR/5-FORMYLTETRAHYDROFOLATE CYCLO-LIGASE"/>
    <property type="match status" value="1"/>
</dbReference>
<dbReference type="Gene3D" id="3.40.50.10420">
    <property type="entry name" value="NagB/RpiA/CoA transferase-like"/>
    <property type="match status" value="1"/>
</dbReference>
<dbReference type="EMBL" id="CAHR02000113">
    <property type="protein sequence ID" value="CCG82945.1"/>
    <property type="molecule type" value="Genomic_DNA"/>
</dbReference>
<evidence type="ECO:0000256" key="5">
    <source>
        <dbReference type="ARBA" id="ARBA00038966"/>
    </source>
</evidence>
<dbReference type="VEuPathDB" id="FungiDB:TAPDE_002701"/>
<comment type="similarity">
    <text evidence="1">Belongs to the 5-formyltetrahydrofolate cyclo-ligase family.</text>
</comment>
<gene>
    <name evidence="6" type="ORF">TAPDE_002701</name>
</gene>
<dbReference type="AlphaFoldDB" id="R4XBH3"/>
<dbReference type="GO" id="GO:0005524">
    <property type="term" value="F:ATP binding"/>
    <property type="evidence" value="ECO:0007669"/>
    <property type="project" value="UniProtKB-KW"/>
</dbReference>
<keyword evidence="7" id="KW-1185">Reference proteome</keyword>
<keyword evidence="3" id="KW-0067">ATP-binding</keyword>
<dbReference type="PANTHER" id="PTHR23407:SF1">
    <property type="entry name" value="5-FORMYLTETRAHYDROFOLATE CYCLO-LIGASE"/>
    <property type="match status" value="1"/>
</dbReference>
<dbReference type="GO" id="GO:0005739">
    <property type="term" value="C:mitochondrion"/>
    <property type="evidence" value="ECO:0007669"/>
    <property type="project" value="TreeGrafter"/>
</dbReference>
<sequence length="136" mass="15432">MFHYNKVQYTSEKSPDLISLGKRVFVPKIADEIHDFSRTKWGIPEPPQDRPELSRGAEQLSKTLLVVPAVAFNYDGTRLGYGGGYYDKFLSELSPSGHIKQDDTFTTIGIGFKCQLIERPIPTNETDFCLDEVRVF</sequence>
<keyword evidence="2" id="KW-0547">Nucleotide-binding</keyword>
<evidence type="ECO:0000256" key="3">
    <source>
        <dbReference type="ARBA" id="ARBA00022840"/>
    </source>
</evidence>
<dbReference type="OrthoDB" id="2015992at2759"/>
<dbReference type="InterPro" id="IPR037171">
    <property type="entry name" value="NagB/RpiA_transferase-like"/>
</dbReference>
<dbReference type="Proteomes" id="UP000013776">
    <property type="component" value="Unassembled WGS sequence"/>
</dbReference>
<evidence type="ECO:0000256" key="1">
    <source>
        <dbReference type="ARBA" id="ARBA00010638"/>
    </source>
</evidence>
<dbReference type="EC" id="6.3.3.2" evidence="5"/>
<dbReference type="Pfam" id="PF01812">
    <property type="entry name" value="5-FTHF_cyc-lig"/>
    <property type="match status" value="1"/>
</dbReference>
<dbReference type="SUPFAM" id="SSF100950">
    <property type="entry name" value="NagB/RpiA/CoA transferase-like"/>
    <property type="match status" value="1"/>
</dbReference>
<dbReference type="InterPro" id="IPR024185">
    <property type="entry name" value="FTHF_cligase-like_sf"/>
</dbReference>
<dbReference type="GO" id="GO:0030272">
    <property type="term" value="F:5-formyltetrahydrofolate cyclo-ligase activity"/>
    <property type="evidence" value="ECO:0007669"/>
    <property type="project" value="UniProtKB-EC"/>
</dbReference>
<evidence type="ECO:0000256" key="2">
    <source>
        <dbReference type="ARBA" id="ARBA00022741"/>
    </source>
</evidence>
<dbReference type="STRING" id="1097556.R4XBH3"/>
<proteinExistence type="inferred from homology"/>
<dbReference type="GO" id="GO:0035999">
    <property type="term" value="P:tetrahydrofolate interconversion"/>
    <property type="evidence" value="ECO:0007669"/>
    <property type="project" value="TreeGrafter"/>
</dbReference>
<comment type="caution">
    <text evidence="6">The sequence shown here is derived from an EMBL/GenBank/DDBJ whole genome shotgun (WGS) entry which is preliminary data.</text>
</comment>
<comment type="catalytic activity">
    <reaction evidence="4">
        <text>(6S)-5-formyl-5,6,7,8-tetrahydrofolate + ATP = (6R)-5,10-methenyltetrahydrofolate + ADP + phosphate</text>
        <dbReference type="Rhea" id="RHEA:10488"/>
        <dbReference type="ChEBI" id="CHEBI:30616"/>
        <dbReference type="ChEBI" id="CHEBI:43474"/>
        <dbReference type="ChEBI" id="CHEBI:57455"/>
        <dbReference type="ChEBI" id="CHEBI:57457"/>
        <dbReference type="ChEBI" id="CHEBI:456216"/>
        <dbReference type="EC" id="6.3.3.2"/>
    </reaction>
</comment>
<protein>
    <recommendedName>
        <fullName evidence="5">5-formyltetrahydrofolate cyclo-ligase</fullName>
        <ecNumber evidence="5">6.3.3.2</ecNumber>
    </recommendedName>
</protein>
<evidence type="ECO:0000313" key="6">
    <source>
        <dbReference type="EMBL" id="CCG82945.1"/>
    </source>
</evidence>
<evidence type="ECO:0000313" key="7">
    <source>
        <dbReference type="Proteomes" id="UP000013776"/>
    </source>
</evidence>
<name>R4XBH3_TAPDE</name>